<dbReference type="Gene3D" id="3.40.50.12780">
    <property type="entry name" value="N-terminal domain of ligase-like"/>
    <property type="match status" value="1"/>
</dbReference>
<reference evidence="5 6" key="1">
    <citation type="submission" date="2017-05" db="EMBL/GenBank/DDBJ databases">
        <title>Isolation of Rhodococcus sp. S2-17 biodegrading of BP-3.</title>
        <authorList>
            <person name="Lee Y."/>
            <person name="Kim K.H."/>
            <person name="Chun B.H."/>
            <person name="Jung H.S."/>
            <person name="Jeon C.O."/>
        </authorList>
    </citation>
    <scope>NUCLEOTIDE SEQUENCE [LARGE SCALE GENOMIC DNA]</scope>
    <source>
        <strain evidence="5 6">S2-17</strain>
    </source>
</reference>
<gene>
    <name evidence="5" type="ORF">CBI38_14865</name>
</gene>
<dbReference type="InterPro" id="IPR000873">
    <property type="entry name" value="AMP-dep_synth/lig_dom"/>
</dbReference>
<dbReference type="Proteomes" id="UP000245711">
    <property type="component" value="Chromosome"/>
</dbReference>
<dbReference type="InterPro" id="IPR045851">
    <property type="entry name" value="AMP-bd_C_sf"/>
</dbReference>
<dbReference type="InterPro" id="IPR042099">
    <property type="entry name" value="ANL_N_sf"/>
</dbReference>
<dbReference type="PROSITE" id="PS00455">
    <property type="entry name" value="AMP_BINDING"/>
    <property type="match status" value="1"/>
</dbReference>
<dbReference type="InterPro" id="IPR025110">
    <property type="entry name" value="AMP-bd_C"/>
</dbReference>
<keyword evidence="6" id="KW-1185">Reference proteome</keyword>
<dbReference type="EMBL" id="CP021354">
    <property type="protein sequence ID" value="AWK72658.1"/>
    <property type="molecule type" value="Genomic_DNA"/>
</dbReference>
<sequence>MTCATITECVDEHASRQPDRIALVAPDGCTRTYAELSRTVRSLARSLSRLGAEPGDRIAAIVDDGIEYVELYLAAARVGAIIVPINTRLTPTEAAVLVADCTPRVIVWSADHLAVVNGLPAPDAETVVIGDVPDAAPPGTNAFDTLVHQGDTLPDVAVAVNGDDPFIIGYTSGTTGRPKGAVMTHRSVAAIAESNTRAYRLPERSVCALTGSMSFVATVPAHVLTHLRLGGTVVILGRWSVPQLVDAVERHRVTFTYIPSPLIEEFAAAAAAAPARIASLCSVLHSASKAGPDKLRTLYAVLGDTLIEGLGMTENSGGLVTATRPGDFEPTSPAADPFASVGRSVEGTAIKVVDENGVELPRDGTSVGEIVVRSPALMRGYWNMPEATAAALVGGWYYTGDLGSIDAAGFVYVSDRRTDLIVSGGMNVYPSEVETTIANHPSVAECAVIGAPHPRWGQSVVAVVALHPDAHLTLDELQDHCRRTLASYKKPTRLEIVESLPRTTSMKIRRNVVRDLVLDA</sequence>
<dbReference type="InterPro" id="IPR020845">
    <property type="entry name" value="AMP-binding_CS"/>
</dbReference>
<feature type="domain" description="AMP-dependent synthetase/ligase" evidence="3">
    <location>
        <begin position="11"/>
        <end position="382"/>
    </location>
</feature>
<evidence type="ECO:0000259" key="4">
    <source>
        <dbReference type="Pfam" id="PF13193"/>
    </source>
</evidence>
<dbReference type="KEGG" id="roz:CBI38_14865"/>
<dbReference type="Pfam" id="PF00501">
    <property type="entry name" value="AMP-binding"/>
    <property type="match status" value="1"/>
</dbReference>
<dbReference type="GO" id="GO:0006631">
    <property type="term" value="P:fatty acid metabolic process"/>
    <property type="evidence" value="ECO:0007669"/>
    <property type="project" value="TreeGrafter"/>
</dbReference>
<keyword evidence="2" id="KW-0436">Ligase</keyword>
<evidence type="ECO:0000256" key="1">
    <source>
        <dbReference type="ARBA" id="ARBA00006432"/>
    </source>
</evidence>
<evidence type="ECO:0000256" key="2">
    <source>
        <dbReference type="ARBA" id="ARBA00022598"/>
    </source>
</evidence>
<accession>A0A2S2BVV9</accession>
<name>A0A2S2BVV9_9NOCA</name>
<comment type="similarity">
    <text evidence="1">Belongs to the ATP-dependent AMP-binding enzyme family.</text>
</comment>
<feature type="domain" description="AMP-binding enzyme C-terminal" evidence="4">
    <location>
        <begin position="432"/>
        <end position="507"/>
    </location>
</feature>
<protein>
    <submittedName>
        <fullName evidence="5">Uncharacterized protein</fullName>
    </submittedName>
</protein>
<evidence type="ECO:0000259" key="3">
    <source>
        <dbReference type="Pfam" id="PF00501"/>
    </source>
</evidence>
<dbReference type="SUPFAM" id="SSF56801">
    <property type="entry name" value="Acetyl-CoA synthetase-like"/>
    <property type="match status" value="1"/>
</dbReference>
<dbReference type="PANTHER" id="PTHR43201">
    <property type="entry name" value="ACYL-COA SYNTHETASE"/>
    <property type="match status" value="1"/>
</dbReference>
<dbReference type="Gene3D" id="3.30.300.30">
    <property type="match status" value="1"/>
</dbReference>
<dbReference type="OrthoDB" id="9803968at2"/>
<dbReference type="RefSeq" id="WP_109329963.1">
    <property type="nucleotide sequence ID" value="NZ_CP021354.1"/>
</dbReference>
<dbReference type="GO" id="GO:0031956">
    <property type="term" value="F:medium-chain fatty acid-CoA ligase activity"/>
    <property type="evidence" value="ECO:0007669"/>
    <property type="project" value="TreeGrafter"/>
</dbReference>
<evidence type="ECO:0000313" key="5">
    <source>
        <dbReference type="EMBL" id="AWK72658.1"/>
    </source>
</evidence>
<evidence type="ECO:0000313" key="6">
    <source>
        <dbReference type="Proteomes" id="UP000245711"/>
    </source>
</evidence>
<dbReference type="AlphaFoldDB" id="A0A2S2BVV9"/>
<organism evidence="5 6">
    <name type="scientific">Rhodococcus oxybenzonivorans</name>
    <dbReference type="NCBI Taxonomy" id="1990687"/>
    <lineage>
        <taxon>Bacteria</taxon>
        <taxon>Bacillati</taxon>
        <taxon>Actinomycetota</taxon>
        <taxon>Actinomycetes</taxon>
        <taxon>Mycobacteriales</taxon>
        <taxon>Nocardiaceae</taxon>
        <taxon>Rhodococcus</taxon>
    </lineage>
</organism>
<dbReference type="PANTHER" id="PTHR43201:SF5">
    <property type="entry name" value="MEDIUM-CHAIN ACYL-COA LIGASE ACSF2, MITOCHONDRIAL"/>
    <property type="match status" value="1"/>
</dbReference>
<proteinExistence type="inferred from homology"/>
<dbReference type="Pfam" id="PF13193">
    <property type="entry name" value="AMP-binding_C"/>
    <property type="match status" value="1"/>
</dbReference>